<name>A0A2Y9A613_9MICO</name>
<dbReference type="AlphaFoldDB" id="A0A2Y9A613"/>
<evidence type="ECO:0000313" key="1">
    <source>
        <dbReference type="EMBL" id="SSA39884.1"/>
    </source>
</evidence>
<reference evidence="1 2" key="1">
    <citation type="submission" date="2016-10" db="EMBL/GenBank/DDBJ databases">
        <authorList>
            <person name="Cai Z."/>
        </authorList>
    </citation>
    <scope>NUCLEOTIDE SEQUENCE [LARGE SCALE GENOMIC DNA]</scope>
    <source>
        <strain evidence="1 2">CGMCC 1.10826</strain>
    </source>
</reference>
<dbReference type="Proteomes" id="UP000250222">
    <property type="component" value="Unassembled WGS sequence"/>
</dbReference>
<gene>
    <name evidence="1" type="ORF">SAMN05216184_10365</name>
</gene>
<sequence length="141" mass="15663">MSEEHDWAQQRREAAAVHADMLEQRQRAEHERAARLLHDFAAVARDRVPAEPLRVRGYGGRGVARSTVTGWYLRTDRSAGLSTDGDFYVLTAPLGLRERLRGVDLRPTPPPMVLGAGGRDGESIDLPDALERLLPGWRTLG</sequence>
<dbReference type="OrthoDB" id="3254362at2"/>
<accession>A0A2Y9A613</accession>
<organism evidence="1 2">
    <name type="scientific">Georgenia satyanarayanai</name>
    <dbReference type="NCBI Taxonomy" id="860221"/>
    <lineage>
        <taxon>Bacteria</taxon>
        <taxon>Bacillati</taxon>
        <taxon>Actinomycetota</taxon>
        <taxon>Actinomycetes</taxon>
        <taxon>Micrococcales</taxon>
        <taxon>Bogoriellaceae</taxon>
        <taxon>Georgenia</taxon>
    </lineage>
</organism>
<proteinExistence type="predicted"/>
<protein>
    <submittedName>
        <fullName evidence="1">Uncharacterized protein</fullName>
    </submittedName>
</protein>
<dbReference type="RefSeq" id="WP_110851741.1">
    <property type="nucleotide sequence ID" value="NZ_QKLZ01000003.1"/>
</dbReference>
<dbReference type="EMBL" id="UETB01000003">
    <property type="protein sequence ID" value="SSA39884.1"/>
    <property type="molecule type" value="Genomic_DNA"/>
</dbReference>
<keyword evidence="2" id="KW-1185">Reference proteome</keyword>
<evidence type="ECO:0000313" key="2">
    <source>
        <dbReference type="Proteomes" id="UP000250222"/>
    </source>
</evidence>